<evidence type="ECO:0000259" key="2">
    <source>
        <dbReference type="Pfam" id="PF00135"/>
    </source>
</evidence>
<dbReference type="InterPro" id="IPR029058">
    <property type="entry name" value="AB_hydrolase_fold"/>
</dbReference>
<organism evidence="3 4">
    <name type="scientific">Lentzea guizhouensis</name>
    <dbReference type="NCBI Taxonomy" id="1586287"/>
    <lineage>
        <taxon>Bacteria</taxon>
        <taxon>Bacillati</taxon>
        <taxon>Actinomycetota</taxon>
        <taxon>Actinomycetes</taxon>
        <taxon>Pseudonocardiales</taxon>
        <taxon>Pseudonocardiaceae</taxon>
        <taxon>Lentzea</taxon>
    </lineage>
</organism>
<dbReference type="STRING" id="1586287.BBK82_37035"/>
<feature type="chain" id="PRO_5039648954" description="Carboxylesterase type B domain-containing protein" evidence="1">
    <location>
        <begin position="16"/>
        <end position="227"/>
    </location>
</feature>
<feature type="domain" description="Carboxylesterase type B" evidence="2">
    <location>
        <begin position="18"/>
        <end position="197"/>
    </location>
</feature>
<evidence type="ECO:0000313" key="3">
    <source>
        <dbReference type="EMBL" id="ANZ40767.1"/>
    </source>
</evidence>
<dbReference type="AlphaFoldDB" id="A0A1B2HSR5"/>
<reference evidence="3 4" key="1">
    <citation type="submission" date="2016-07" db="EMBL/GenBank/DDBJ databases">
        <title>Complete genome sequence of the Lentzea guizhouensis DHS C013.</title>
        <authorList>
            <person name="Cao C."/>
        </authorList>
    </citation>
    <scope>NUCLEOTIDE SEQUENCE [LARGE SCALE GENOMIC DNA]</scope>
    <source>
        <strain evidence="3 4">DHS C013</strain>
    </source>
</reference>
<gene>
    <name evidence="3" type="ORF">BBK82_37035</name>
</gene>
<accession>A0A1B2HSR5</accession>
<dbReference type="SUPFAM" id="SSF53474">
    <property type="entry name" value="alpha/beta-Hydrolases"/>
    <property type="match status" value="1"/>
</dbReference>
<feature type="signal peptide" evidence="1">
    <location>
        <begin position="1"/>
        <end position="15"/>
    </location>
</feature>
<protein>
    <recommendedName>
        <fullName evidence="2">Carboxylesterase type B domain-containing protein</fullName>
    </recommendedName>
</protein>
<dbReference type="Pfam" id="PF00135">
    <property type="entry name" value="COesterase"/>
    <property type="match status" value="1"/>
</dbReference>
<proteinExistence type="predicted"/>
<evidence type="ECO:0000256" key="1">
    <source>
        <dbReference type="SAM" id="SignalP"/>
    </source>
</evidence>
<dbReference type="EMBL" id="CP016793">
    <property type="protein sequence ID" value="ANZ40767.1"/>
    <property type="molecule type" value="Genomic_DNA"/>
</dbReference>
<dbReference type="KEGG" id="led:BBK82_37035"/>
<evidence type="ECO:0000313" key="4">
    <source>
        <dbReference type="Proteomes" id="UP000093053"/>
    </source>
</evidence>
<dbReference type="Gene3D" id="3.40.50.1820">
    <property type="entry name" value="alpha/beta hydrolase"/>
    <property type="match status" value="1"/>
</dbReference>
<dbReference type="Proteomes" id="UP000093053">
    <property type="component" value="Chromosome"/>
</dbReference>
<keyword evidence="1" id="KW-0732">Signal</keyword>
<dbReference type="PANTHER" id="PTHR45570">
    <property type="entry name" value="CARBOXYLIC ESTER HYDROLASE"/>
    <property type="match status" value="1"/>
</dbReference>
<dbReference type="InterPro" id="IPR002018">
    <property type="entry name" value="CarbesteraseB"/>
</dbReference>
<sequence>MPAALPASALLPAHAAFGTPAYGTAVLPVDPVVAQRTGRMHHVPTLVGSTHDEATLFAALIFPQPIPTQAYRQTLQGLYEPQDVDAVLARYPADGNGDVRDELARIMTDQSWACTVHDTRRELGRHQRVSGYEFADATVPVLFPDLPPFPGGYKAYHASELLMLFDFPGVTLTPAQRKVSDYMVAAWGRFARTGDPGWRADVQSLAPDAIGPTDFARDHQCGFWATV</sequence>
<keyword evidence="4" id="KW-1185">Reference proteome</keyword>
<name>A0A1B2HSR5_9PSEU</name>